<dbReference type="InterPro" id="IPR029033">
    <property type="entry name" value="His_PPase_superfam"/>
</dbReference>
<name>A0A1B2I4T8_9BACT</name>
<dbReference type="Proteomes" id="UP000093044">
    <property type="component" value="Chromosome"/>
</dbReference>
<dbReference type="PANTHER" id="PTHR48100">
    <property type="entry name" value="BROAD-SPECIFICITY PHOSPHATASE YOR283W-RELATED"/>
    <property type="match status" value="1"/>
</dbReference>
<dbReference type="CDD" id="cd07067">
    <property type="entry name" value="HP_PGM_like"/>
    <property type="match status" value="1"/>
</dbReference>
<organism evidence="3 4">
    <name type="scientific">Cloacibacillus porcorum</name>
    <dbReference type="NCBI Taxonomy" id="1197717"/>
    <lineage>
        <taxon>Bacteria</taxon>
        <taxon>Thermotogati</taxon>
        <taxon>Synergistota</taxon>
        <taxon>Synergistia</taxon>
        <taxon>Synergistales</taxon>
        <taxon>Synergistaceae</taxon>
        <taxon>Cloacibacillus</taxon>
    </lineage>
</organism>
<keyword evidence="1" id="KW-0324">Glycolysis</keyword>
<evidence type="ECO:0000256" key="1">
    <source>
        <dbReference type="ARBA" id="ARBA00023152"/>
    </source>
</evidence>
<dbReference type="PROSITE" id="PS00175">
    <property type="entry name" value="PG_MUTASE"/>
    <property type="match status" value="1"/>
</dbReference>
<protein>
    <submittedName>
        <fullName evidence="3">Phosphoglycerate mutase</fullName>
    </submittedName>
</protein>
<dbReference type="GO" id="GO:0005737">
    <property type="term" value="C:cytoplasm"/>
    <property type="evidence" value="ECO:0007669"/>
    <property type="project" value="TreeGrafter"/>
</dbReference>
<dbReference type="KEGG" id="cpor:BED41_07805"/>
<dbReference type="PANTHER" id="PTHR48100:SF1">
    <property type="entry name" value="HISTIDINE PHOSPHATASE FAMILY PROTEIN-RELATED"/>
    <property type="match status" value="1"/>
</dbReference>
<dbReference type="AlphaFoldDB" id="A0A1B2I4T8"/>
<dbReference type="RefSeq" id="WP_066744631.1">
    <property type="nucleotide sequence ID" value="NZ_CALCLR010000058.1"/>
</dbReference>
<dbReference type="SMART" id="SM00855">
    <property type="entry name" value="PGAM"/>
    <property type="match status" value="1"/>
</dbReference>
<proteinExistence type="predicted"/>
<evidence type="ECO:0000313" key="4">
    <source>
        <dbReference type="Proteomes" id="UP000093044"/>
    </source>
</evidence>
<sequence length="214" mass="23707">MRFFVIRHGETAWNVAGRFQGQQDTELNEKGLAQADLLGERLAGHRFEAVLTSPLSRAKVTAERAASRCEYGEFLTVEALTEINHGDWEGRLADEIAAEWPDELHRWHVSPETVTMPGPGGENLEDILRRAVPAVEAAAKRYEGDVLLASHDAVIKVLLCYWLGAPLASFFRFQVPNCSITVIEVKEGSAPRMLLMGDAAHLGDSFERPEQKGL</sequence>
<dbReference type="GeneID" id="83057754"/>
<keyword evidence="2" id="KW-0413">Isomerase</keyword>
<gene>
    <name evidence="3" type="ORF">BED41_07805</name>
</gene>
<dbReference type="EMBL" id="CP016757">
    <property type="protein sequence ID" value="ANZ44989.1"/>
    <property type="molecule type" value="Genomic_DNA"/>
</dbReference>
<keyword evidence="4" id="KW-1185">Reference proteome</keyword>
<dbReference type="STRING" id="1197717.BED41_07805"/>
<dbReference type="Gene3D" id="3.40.50.1240">
    <property type="entry name" value="Phosphoglycerate mutase-like"/>
    <property type="match status" value="1"/>
</dbReference>
<dbReference type="SUPFAM" id="SSF53254">
    <property type="entry name" value="Phosphoglycerate mutase-like"/>
    <property type="match status" value="1"/>
</dbReference>
<dbReference type="InterPro" id="IPR001345">
    <property type="entry name" value="PG/BPGM_mutase_AS"/>
</dbReference>
<dbReference type="InterPro" id="IPR013078">
    <property type="entry name" value="His_Pase_superF_clade-1"/>
</dbReference>
<dbReference type="PIRSF" id="PIRSF000709">
    <property type="entry name" value="6PFK_2-Ptase"/>
    <property type="match status" value="1"/>
</dbReference>
<dbReference type="InterPro" id="IPR050275">
    <property type="entry name" value="PGM_Phosphatase"/>
</dbReference>
<dbReference type="Pfam" id="PF00300">
    <property type="entry name" value="His_Phos_1"/>
    <property type="match status" value="1"/>
</dbReference>
<evidence type="ECO:0000313" key="3">
    <source>
        <dbReference type="EMBL" id="ANZ44989.1"/>
    </source>
</evidence>
<reference evidence="3" key="1">
    <citation type="submission" date="2016-08" db="EMBL/GenBank/DDBJ databases">
        <title>Complete genome of Cloacibacillus porcorum.</title>
        <authorList>
            <person name="Looft T."/>
            <person name="Bayles D.O."/>
            <person name="Alt D.P."/>
        </authorList>
    </citation>
    <scope>NUCLEOTIDE SEQUENCE [LARGE SCALE GENOMIC DNA]</scope>
    <source>
        <strain evidence="3">CL-84</strain>
    </source>
</reference>
<accession>A0A1B2I4T8</accession>
<dbReference type="GO" id="GO:0016791">
    <property type="term" value="F:phosphatase activity"/>
    <property type="evidence" value="ECO:0007669"/>
    <property type="project" value="TreeGrafter"/>
</dbReference>
<dbReference type="OrthoDB" id="9781415at2"/>
<evidence type="ECO:0000256" key="2">
    <source>
        <dbReference type="ARBA" id="ARBA00023235"/>
    </source>
</evidence>